<evidence type="ECO:0000259" key="1">
    <source>
        <dbReference type="Pfam" id="PF00188"/>
    </source>
</evidence>
<protein>
    <submittedName>
        <fullName evidence="2">RNA polymerase ECF-subfamily sigma factor</fullName>
    </submittedName>
</protein>
<dbReference type="SUPFAM" id="SSF55797">
    <property type="entry name" value="PR-1-like"/>
    <property type="match status" value="1"/>
</dbReference>
<dbReference type="STRING" id="362257.SVTN_04060"/>
<dbReference type="InterPro" id="IPR014044">
    <property type="entry name" value="CAP_dom"/>
</dbReference>
<dbReference type="Gene3D" id="3.40.33.10">
    <property type="entry name" value="CAP"/>
    <property type="match status" value="1"/>
</dbReference>
<organism evidence="2 3">
    <name type="scientific">Streptomyces vietnamensis</name>
    <dbReference type="NCBI Taxonomy" id="362257"/>
    <lineage>
        <taxon>Bacteria</taxon>
        <taxon>Bacillati</taxon>
        <taxon>Actinomycetota</taxon>
        <taxon>Actinomycetes</taxon>
        <taxon>Kitasatosporales</taxon>
        <taxon>Streptomycetaceae</taxon>
        <taxon>Streptomyces</taxon>
    </lineage>
</organism>
<dbReference type="InterPro" id="IPR035940">
    <property type="entry name" value="CAP_sf"/>
</dbReference>
<dbReference type="PANTHER" id="PTHR31157">
    <property type="entry name" value="SCP DOMAIN-CONTAINING PROTEIN"/>
    <property type="match status" value="1"/>
</dbReference>
<dbReference type="EMBL" id="CP010407">
    <property type="protein sequence ID" value="AJF69529.1"/>
    <property type="molecule type" value="Genomic_DNA"/>
</dbReference>
<proteinExistence type="predicted"/>
<keyword evidence="3" id="KW-1185">Reference proteome</keyword>
<reference evidence="2 3" key="1">
    <citation type="submission" date="2014-12" db="EMBL/GenBank/DDBJ databases">
        <title>Complete genome sequence of Streptomyces vietnamensis strain GIMV4.0001, a genetic manipulable producer of the benzoisochromanequinone antibiotic granaticin.</title>
        <authorList>
            <person name="Deng M.R."/>
            <person name="Guo J."/>
            <person name="Ma L.Y."/>
            <person name="Feng G.D."/>
            <person name="Mo C.Y."/>
            <person name="Zhu H.H."/>
        </authorList>
    </citation>
    <scope>NUCLEOTIDE SEQUENCE [LARGE SCALE GENOMIC DNA]</scope>
    <source>
        <strain evidence="3">GIMV4.0001</strain>
    </source>
</reference>
<dbReference type="Pfam" id="PF00188">
    <property type="entry name" value="CAP"/>
    <property type="match status" value="1"/>
</dbReference>
<dbReference type="CDD" id="cd05379">
    <property type="entry name" value="CAP_bacterial"/>
    <property type="match status" value="1"/>
</dbReference>
<sequence>MYVATPATGTTAAAAAPDRSTAAAGKAARFVRDVVELANAEREKAGCGPLRTEGHLRAAAQGHADDMAARDYYEHHSPEGRDAGDRISGAGYAWAAWGENIHRGPKTPERAMEDWMDSPGHRANILNCSFKDIGVGVSLAANGPWWVQDFGAKR</sequence>
<feature type="domain" description="SCP" evidence="1">
    <location>
        <begin position="36"/>
        <end position="150"/>
    </location>
</feature>
<dbReference type="HOGENOM" id="CLU_048111_3_4_11"/>
<dbReference type="Proteomes" id="UP000031774">
    <property type="component" value="Chromosome"/>
</dbReference>
<gene>
    <name evidence="2" type="ORF">SVTN_04060</name>
</gene>
<accession>A0A0B5IMB3</accession>
<dbReference type="PANTHER" id="PTHR31157:SF1">
    <property type="entry name" value="SCP DOMAIN-CONTAINING PROTEIN"/>
    <property type="match status" value="1"/>
</dbReference>
<evidence type="ECO:0000313" key="3">
    <source>
        <dbReference type="Proteomes" id="UP000031774"/>
    </source>
</evidence>
<evidence type="ECO:0000313" key="2">
    <source>
        <dbReference type="EMBL" id="AJF69529.1"/>
    </source>
</evidence>
<dbReference type="AlphaFoldDB" id="A0A0B5IMB3"/>
<dbReference type="KEGG" id="svt:SVTN_04060"/>
<name>A0A0B5IMB3_9ACTN</name>